<evidence type="ECO:0000313" key="18">
    <source>
        <dbReference type="EMBL" id="GBG91099.1"/>
    </source>
</evidence>
<evidence type="ECO:0000256" key="2">
    <source>
        <dbReference type="ARBA" id="ARBA00004906"/>
    </source>
</evidence>
<comment type="function">
    <text evidence="15">Component of a retrotranslocation channel required for peroxisome organization by mediating export of the PEX5 receptor from peroxisomes to the cytosol, thereby promoting PEX5 recycling. The retrotranslocation channel is composed of PEX2, PEX10 and PEX12; each subunit contributing transmembrane segments that coassemble into an open channel that specifically allows the passage of PEX5 through the peroxisomal membrane. PEX12 also regulates PEX5 recycling by activating the E3 ubiquitin-protein ligase activity of PEX10. When PEX5 recycling is compromised, PEX12 stimulates PEX10-mediated polyubiquitination of PEX5, leading to its subsequent degradation.</text>
</comment>
<feature type="domain" description="Pex N-terminal" evidence="17">
    <location>
        <begin position="22"/>
        <end position="200"/>
    </location>
</feature>
<proteinExistence type="inferred from homology"/>
<evidence type="ECO:0000256" key="8">
    <source>
        <dbReference type="ARBA" id="ARBA00022786"/>
    </source>
</evidence>
<evidence type="ECO:0000256" key="14">
    <source>
        <dbReference type="ARBA" id="ARBA00029692"/>
    </source>
</evidence>
<evidence type="ECO:0000256" key="3">
    <source>
        <dbReference type="ARBA" id="ARBA00008704"/>
    </source>
</evidence>
<feature type="compositionally biased region" description="Basic residues" evidence="16">
    <location>
        <begin position="280"/>
        <end position="290"/>
    </location>
</feature>
<evidence type="ECO:0000256" key="15">
    <source>
        <dbReference type="ARBA" id="ARBA00045862"/>
    </source>
</evidence>
<evidence type="ECO:0000259" key="17">
    <source>
        <dbReference type="Pfam" id="PF04757"/>
    </source>
</evidence>
<keyword evidence="10" id="KW-0653">Protein transport</keyword>
<dbReference type="AlphaFoldDB" id="A0A388M9G7"/>
<feature type="compositionally biased region" description="Low complexity" evidence="16">
    <location>
        <begin position="293"/>
        <end position="302"/>
    </location>
</feature>
<evidence type="ECO:0000313" key="19">
    <source>
        <dbReference type="Proteomes" id="UP000265515"/>
    </source>
</evidence>
<evidence type="ECO:0000256" key="1">
    <source>
        <dbReference type="ARBA" id="ARBA00004585"/>
    </source>
</evidence>
<dbReference type="InterPro" id="IPR006845">
    <property type="entry name" value="Pex_N"/>
</dbReference>
<feature type="region of interest" description="Disordered" evidence="16">
    <location>
        <begin position="209"/>
        <end position="302"/>
    </location>
</feature>
<dbReference type="Gramene" id="GBG91099">
    <property type="protein sequence ID" value="GBG91099"/>
    <property type="gene ID" value="CBR_g51833"/>
</dbReference>
<evidence type="ECO:0000256" key="12">
    <source>
        <dbReference type="ARBA" id="ARBA00023136"/>
    </source>
</evidence>
<dbReference type="GO" id="GO:0006513">
    <property type="term" value="P:protein monoubiquitination"/>
    <property type="evidence" value="ECO:0007669"/>
    <property type="project" value="TreeGrafter"/>
</dbReference>
<dbReference type="SUPFAM" id="SSF57850">
    <property type="entry name" value="RING/U-box"/>
    <property type="match status" value="1"/>
</dbReference>
<keyword evidence="4" id="KW-0813">Transport</keyword>
<evidence type="ECO:0000256" key="11">
    <source>
        <dbReference type="ARBA" id="ARBA00022989"/>
    </source>
</evidence>
<comment type="pathway">
    <text evidence="2">Protein modification; protein ubiquitination.</text>
</comment>
<dbReference type="InterPro" id="IPR017375">
    <property type="entry name" value="PEX12"/>
</dbReference>
<comment type="similarity">
    <text evidence="3">Belongs to the pex2/pex10/pex12 family.</text>
</comment>
<dbReference type="PANTHER" id="PTHR12888">
    <property type="entry name" value="PEROXISOME ASSEMBLY PROTEIN 12 PEROXIN-12"/>
    <property type="match status" value="1"/>
</dbReference>
<feature type="compositionally biased region" description="Low complexity" evidence="16">
    <location>
        <begin position="92"/>
        <end position="106"/>
    </location>
</feature>
<feature type="domain" description="Pex N-terminal" evidence="17">
    <location>
        <begin position="313"/>
        <end position="444"/>
    </location>
</feature>
<comment type="subcellular location">
    <subcellularLocation>
        <location evidence="1">Peroxisome membrane</location>
        <topology evidence="1">Multi-pass membrane protein</topology>
    </subcellularLocation>
</comment>
<evidence type="ECO:0000256" key="7">
    <source>
        <dbReference type="ARBA" id="ARBA00022771"/>
    </source>
</evidence>
<dbReference type="SUPFAM" id="SSF48371">
    <property type="entry name" value="ARM repeat"/>
    <property type="match status" value="1"/>
</dbReference>
<keyword evidence="11" id="KW-1133">Transmembrane helix</keyword>
<keyword evidence="7" id="KW-0863">Zinc-finger</keyword>
<accession>A0A388M9G7</accession>
<feature type="region of interest" description="Disordered" evidence="16">
    <location>
        <begin position="92"/>
        <end position="163"/>
    </location>
</feature>
<dbReference type="Pfam" id="PF04757">
    <property type="entry name" value="Pex2_Pex12"/>
    <property type="match status" value="2"/>
</dbReference>
<dbReference type="InterPro" id="IPR016024">
    <property type="entry name" value="ARM-type_fold"/>
</dbReference>
<evidence type="ECO:0000256" key="10">
    <source>
        <dbReference type="ARBA" id="ARBA00022927"/>
    </source>
</evidence>
<dbReference type="GO" id="GO:0008270">
    <property type="term" value="F:zinc ion binding"/>
    <property type="evidence" value="ECO:0007669"/>
    <property type="project" value="UniProtKB-KW"/>
</dbReference>
<evidence type="ECO:0000256" key="13">
    <source>
        <dbReference type="ARBA" id="ARBA00023140"/>
    </source>
</evidence>
<evidence type="ECO:0000256" key="4">
    <source>
        <dbReference type="ARBA" id="ARBA00022448"/>
    </source>
</evidence>
<dbReference type="CDD" id="cd16451">
    <property type="entry name" value="mRING_PEX12"/>
    <property type="match status" value="1"/>
</dbReference>
<dbReference type="GO" id="GO:0004842">
    <property type="term" value="F:ubiquitin-protein transferase activity"/>
    <property type="evidence" value="ECO:0007669"/>
    <property type="project" value="TreeGrafter"/>
</dbReference>
<gene>
    <name evidence="18" type="ORF">CBR_g51833</name>
</gene>
<sequence>MLFQVAGGGSRPTFFEMVAADQLPVSIKHGLFYALEVFAPRHPFLYRLLDYRNEAFALLMLLFEGQCLHTHNASFSENLYGLRRQSTRIPPTSAMSAMAVSSPSLQHDAHHHQQQHKHRSPASHPPSMSMSASGYTANKGRLENNPSTSGKHWQPHGEGGGGSLTRQQRILALVFLVGIPYLKAKAQQYHALRRSRLLRSMLLDGGSDSEAAAIGVEEDRDGDDDDGEEEEDDDDDDDEDEDDETESEIERSATSEEDSLSNGSFNNEEVIGGGDSGVWGRRRGGRRRGRGPGNSSTGRSSRSRNVLRVVAVRLRRAIKSILGRVYPAVHVCTESLCFGYVVCYILEMTRYYSPWLHLQGVVVRRITGEEMDAAAAGNRSRAMAADDRVVRTSHASSSVRIWSNLSLAAIRKMISRLILATLDYAQTGLIGAVFAFKVLEWWYRTAEQNMAVPKVFPPPPPPPPPRKFAGGQEEAESVGLPEDRQLCPLCMQMRTNPTLVPSSGFVFCYPCIYRYVSQHCRCPVTFMPATIEELRRLYHAS</sequence>
<keyword evidence="13" id="KW-0576">Peroxisome</keyword>
<dbReference type="OrthoDB" id="107372at2759"/>
<dbReference type="FunFam" id="3.30.40.10:FF:000357">
    <property type="entry name" value="Peroxisome biogenesis protein 12"/>
    <property type="match status" value="1"/>
</dbReference>
<keyword evidence="6" id="KW-0479">Metal-binding</keyword>
<feature type="region of interest" description="Disordered" evidence="16">
    <location>
        <begin position="456"/>
        <end position="475"/>
    </location>
</feature>
<evidence type="ECO:0000256" key="6">
    <source>
        <dbReference type="ARBA" id="ARBA00022723"/>
    </source>
</evidence>
<evidence type="ECO:0000256" key="16">
    <source>
        <dbReference type="SAM" id="MobiDB-lite"/>
    </source>
</evidence>
<keyword evidence="5" id="KW-0812">Transmembrane</keyword>
<reference evidence="18 19" key="1">
    <citation type="journal article" date="2018" name="Cell">
        <title>The Chara Genome: Secondary Complexity and Implications for Plant Terrestrialization.</title>
        <authorList>
            <person name="Nishiyama T."/>
            <person name="Sakayama H."/>
            <person name="Vries J.D."/>
            <person name="Buschmann H."/>
            <person name="Saint-Marcoux D."/>
            <person name="Ullrich K.K."/>
            <person name="Haas F.B."/>
            <person name="Vanderstraeten L."/>
            <person name="Becker D."/>
            <person name="Lang D."/>
            <person name="Vosolsobe S."/>
            <person name="Rombauts S."/>
            <person name="Wilhelmsson P.K.I."/>
            <person name="Janitza P."/>
            <person name="Kern R."/>
            <person name="Heyl A."/>
            <person name="Rumpler F."/>
            <person name="Villalobos L.I.A.C."/>
            <person name="Clay J.M."/>
            <person name="Skokan R."/>
            <person name="Toyoda A."/>
            <person name="Suzuki Y."/>
            <person name="Kagoshima H."/>
            <person name="Schijlen E."/>
            <person name="Tajeshwar N."/>
            <person name="Catarino B."/>
            <person name="Hetherington A.J."/>
            <person name="Saltykova A."/>
            <person name="Bonnot C."/>
            <person name="Breuninger H."/>
            <person name="Symeonidi A."/>
            <person name="Radhakrishnan G.V."/>
            <person name="Van Nieuwerburgh F."/>
            <person name="Deforce D."/>
            <person name="Chang C."/>
            <person name="Karol K.G."/>
            <person name="Hedrich R."/>
            <person name="Ulvskov P."/>
            <person name="Glockner G."/>
            <person name="Delwiche C.F."/>
            <person name="Petrasek J."/>
            <person name="Van de Peer Y."/>
            <person name="Friml J."/>
            <person name="Beilby M."/>
            <person name="Dolan L."/>
            <person name="Kohara Y."/>
            <person name="Sugano S."/>
            <person name="Fujiyama A."/>
            <person name="Delaux P.-M."/>
            <person name="Quint M."/>
            <person name="TheiBen G."/>
            <person name="Hagemann M."/>
            <person name="Harholt J."/>
            <person name="Dunand C."/>
            <person name="Zachgo S."/>
            <person name="Langdale J."/>
            <person name="Maumus F."/>
            <person name="Straeten D.V.D."/>
            <person name="Gould S.B."/>
            <person name="Rensing S.A."/>
        </authorList>
    </citation>
    <scope>NUCLEOTIDE SEQUENCE [LARGE SCALE GENOMIC DNA]</scope>
    <source>
        <strain evidence="18 19">S276</strain>
    </source>
</reference>
<dbReference type="GO" id="GO:0005778">
    <property type="term" value="C:peroxisomal membrane"/>
    <property type="evidence" value="ECO:0007669"/>
    <property type="project" value="UniProtKB-SubCell"/>
</dbReference>
<keyword evidence="8" id="KW-0833">Ubl conjugation pathway</keyword>
<dbReference type="Gene3D" id="3.30.40.10">
    <property type="entry name" value="Zinc/RING finger domain, C3HC4 (zinc finger)"/>
    <property type="match status" value="1"/>
</dbReference>
<evidence type="ECO:0000256" key="9">
    <source>
        <dbReference type="ARBA" id="ARBA00022833"/>
    </source>
</evidence>
<protein>
    <recommendedName>
        <fullName evidence="14">Peroxin-12</fullName>
    </recommendedName>
</protein>
<keyword evidence="12" id="KW-0472">Membrane</keyword>
<dbReference type="EMBL" id="BFEA01000870">
    <property type="protein sequence ID" value="GBG91099.1"/>
    <property type="molecule type" value="Genomic_DNA"/>
</dbReference>
<evidence type="ECO:0000256" key="5">
    <source>
        <dbReference type="ARBA" id="ARBA00022692"/>
    </source>
</evidence>
<dbReference type="STRING" id="69332.A0A388M9G7"/>
<dbReference type="OMA" id="EASHWTR"/>
<dbReference type="GO" id="GO:0016558">
    <property type="term" value="P:protein import into peroxisome matrix"/>
    <property type="evidence" value="ECO:0007669"/>
    <property type="project" value="InterPro"/>
</dbReference>
<dbReference type="Proteomes" id="UP000265515">
    <property type="component" value="Unassembled WGS sequence"/>
</dbReference>
<name>A0A388M9G7_CHABU</name>
<keyword evidence="19" id="KW-1185">Reference proteome</keyword>
<dbReference type="InterPro" id="IPR013083">
    <property type="entry name" value="Znf_RING/FYVE/PHD"/>
</dbReference>
<feature type="compositionally biased region" description="Basic residues" evidence="16">
    <location>
        <begin position="109"/>
        <end position="121"/>
    </location>
</feature>
<comment type="caution">
    <text evidence="18">The sequence shown here is derived from an EMBL/GenBank/DDBJ whole genome shotgun (WGS) entry which is preliminary data.</text>
</comment>
<dbReference type="PANTHER" id="PTHR12888:SF0">
    <property type="entry name" value="PEROXISOME ASSEMBLY PROTEIN 12"/>
    <property type="match status" value="1"/>
</dbReference>
<keyword evidence="9" id="KW-0862">Zinc</keyword>
<feature type="compositionally biased region" description="Acidic residues" evidence="16">
    <location>
        <begin position="216"/>
        <end position="247"/>
    </location>
</feature>
<dbReference type="GO" id="GO:1990429">
    <property type="term" value="C:peroxisomal importomer complex"/>
    <property type="evidence" value="ECO:0007669"/>
    <property type="project" value="TreeGrafter"/>
</dbReference>
<feature type="compositionally biased region" description="Pro residues" evidence="16">
    <location>
        <begin position="456"/>
        <end position="466"/>
    </location>
</feature>
<organism evidence="18 19">
    <name type="scientific">Chara braunii</name>
    <name type="common">Braun's stonewort</name>
    <dbReference type="NCBI Taxonomy" id="69332"/>
    <lineage>
        <taxon>Eukaryota</taxon>
        <taxon>Viridiplantae</taxon>
        <taxon>Streptophyta</taxon>
        <taxon>Charophyceae</taxon>
        <taxon>Charales</taxon>
        <taxon>Characeae</taxon>
        <taxon>Chara</taxon>
    </lineage>
</organism>